<proteinExistence type="predicted"/>
<dbReference type="PANTHER" id="PTHR21015:SF28">
    <property type="entry name" value="SLL1722 PROTEIN"/>
    <property type="match status" value="1"/>
</dbReference>
<dbReference type="Gene3D" id="3.40.50.2000">
    <property type="entry name" value="Glycogen Phosphorylase B"/>
    <property type="match status" value="1"/>
</dbReference>
<dbReference type="Proteomes" id="UP000288711">
    <property type="component" value="Unassembled WGS sequence"/>
</dbReference>
<feature type="domain" description="Glycosyl transferase family 28 C-terminal" evidence="1">
    <location>
        <begin position="261"/>
        <end position="346"/>
    </location>
</feature>
<evidence type="ECO:0000313" key="3">
    <source>
        <dbReference type="Proteomes" id="UP000288711"/>
    </source>
</evidence>
<dbReference type="SUPFAM" id="SSF53756">
    <property type="entry name" value="UDP-Glycosyltransferase/glycogen phosphorylase"/>
    <property type="match status" value="1"/>
</dbReference>
<dbReference type="InterPro" id="IPR007235">
    <property type="entry name" value="Glyco_trans_28_C"/>
</dbReference>
<dbReference type="PANTHER" id="PTHR21015">
    <property type="entry name" value="UDP-N-ACETYLGLUCOSAMINE--N-ACETYLMURAMYL-(PENTAPEPTIDE) PYROPHOSPHORYL-UNDECAPRENOL N-ACETYLGLUCOSAMINE TRANSFERASE 1"/>
    <property type="match status" value="1"/>
</dbReference>
<keyword evidence="3" id="KW-1185">Reference proteome</keyword>
<accession>A0A444B632</accession>
<protein>
    <submittedName>
        <fullName evidence="2">Glycosyl transferase family 28</fullName>
    </submittedName>
</protein>
<evidence type="ECO:0000259" key="1">
    <source>
        <dbReference type="Pfam" id="PF04101"/>
    </source>
</evidence>
<dbReference type="Pfam" id="PF04101">
    <property type="entry name" value="Glyco_tran_28_C"/>
    <property type="match status" value="1"/>
</dbReference>
<reference evidence="2 3" key="1">
    <citation type="journal article" date="2009" name="Int. J. Syst. Evol. Microbiol.">
        <title>Janibacter hoylei sp. nov., Bacillus isronensis sp. nov. and Bacillus aryabhattai sp. nov., isolated from cryotubes used for collecting air from the upper atmosphere.</title>
        <authorList>
            <person name="Shivaji S."/>
            <person name="Chaturvedi P."/>
            <person name="Begum Z."/>
            <person name="Pindi P.K."/>
            <person name="Manorama R."/>
            <person name="Padmanaban D.A."/>
            <person name="Shouche Y.S."/>
            <person name="Pawar S."/>
            <person name="Vaishampayan P."/>
            <person name="Dutt C.B."/>
            <person name="Datta G.N."/>
            <person name="Manchanda R.K."/>
            <person name="Rao U.R."/>
            <person name="Bhargava P.M."/>
            <person name="Narlikar J.V."/>
        </authorList>
    </citation>
    <scope>NUCLEOTIDE SEQUENCE [LARGE SCALE GENOMIC DNA]</scope>
    <source>
        <strain evidence="2 3">PVAS-1</strain>
    </source>
</reference>
<comment type="caution">
    <text evidence="2">The sequence shown here is derived from an EMBL/GenBank/DDBJ whole genome shotgun (WGS) entry which is preliminary data.</text>
</comment>
<evidence type="ECO:0000313" key="2">
    <source>
        <dbReference type="EMBL" id="RWU83824.1"/>
    </source>
</evidence>
<gene>
    <name evidence="2" type="ORF">CWN80_08855</name>
</gene>
<sequence>MTTTPRRRIAFYSHDTQGLGHIRRNLALAGAIVAADPRTDVLVLTGAPQATSLPLPPHTEVITVPTVAKDSDGGYAAATFAMDLDALLTLRSNVITTALTSFAPDVVVVDKVARGLDGELEQALEALHAVRGHTTGARPRVVLGLRDILDDPLTAAREWRSSRTTQAIRDHYDEVWVYGDSDVVDVVADYELPPTVARRVRYTGYLVDGRSEGLIPPRDEPPAGPVPRPYVLCMVGGGQDGYDTALAFAHATYPTGRTGVIITGPYMQPSLRLRLQEIADGCDDLVVREFVTDAVELVAGADAVVSMGGYNTVCEVLTGNVPALIVPRVRPRQEQLVRADRLSGLGLVDALHPELVTPHALAGWLEQATGAPFVRDRQTIALGGLRRVPHLLTRLHRTAATHAADLEEAS</sequence>
<organism evidence="2 3">
    <name type="scientific">Janibacter hoylei PVAS-1</name>
    <dbReference type="NCBI Taxonomy" id="1210046"/>
    <lineage>
        <taxon>Bacteria</taxon>
        <taxon>Bacillati</taxon>
        <taxon>Actinomycetota</taxon>
        <taxon>Actinomycetes</taxon>
        <taxon>Micrococcales</taxon>
        <taxon>Intrasporangiaceae</taxon>
        <taxon>Janibacter</taxon>
    </lineage>
</organism>
<dbReference type="AlphaFoldDB" id="A0A444B632"/>
<dbReference type="RefSeq" id="WP_128277149.1">
    <property type="nucleotide sequence ID" value="NZ_PIPF01000007.1"/>
</dbReference>
<keyword evidence="2" id="KW-0808">Transferase</keyword>
<name>A0A444B632_9MICO</name>
<dbReference type="GO" id="GO:0016758">
    <property type="term" value="F:hexosyltransferase activity"/>
    <property type="evidence" value="ECO:0007669"/>
    <property type="project" value="InterPro"/>
</dbReference>
<dbReference type="EMBL" id="PIPF01000007">
    <property type="protein sequence ID" value="RWU83824.1"/>
    <property type="molecule type" value="Genomic_DNA"/>
</dbReference>